<proteinExistence type="inferred from homology"/>
<dbReference type="GO" id="GO:0032040">
    <property type="term" value="C:small-subunit processome"/>
    <property type="evidence" value="ECO:0007669"/>
    <property type="project" value="TreeGrafter"/>
</dbReference>
<dbReference type="InterPro" id="IPR027417">
    <property type="entry name" value="P-loop_NTPase"/>
</dbReference>
<reference evidence="7" key="1">
    <citation type="journal article" date="2022" name="Proc. Natl. Acad. Sci. U.S.A.">
        <title>Life cycle and functional genomics of the unicellular red alga Galdieria for elucidating algal and plant evolution and industrial use.</title>
        <authorList>
            <person name="Hirooka S."/>
            <person name="Itabashi T."/>
            <person name="Ichinose T.M."/>
            <person name="Onuma R."/>
            <person name="Fujiwara T."/>
            <person name="Yamashita S."/>
            <person name="Jong L.W."/>
            <person name="Tomita R."/>
            <person name="Iwane A.H."/>
            <person name="Miyagishima S.Y."/>
        </authorList>
    </citation>
    <scope>NUCLEOTIDE SEQUENCE</scope>
    <source>
        <strain evidence="7">NBRC 102759</strain>
    </source>
</reference>
<feature type="domain" description="UTP25 NTP hydrolase-like" evidence="6">
    <location>
        <begin position="228"/>
        <end position="477"/>
    </location>
</feature>
<feature type="compositionally biased region" description="Polar residues" evidence="4">
    <location>
        <begin position="18"/>
        <end position="32"/>
    </location>
</feature>
<dbReference type="GO" id="GO:0034511">
    <property type="term" value="F:U3 snoRNA binding"/>
    <property type="evidence" value="ECO:0007669"/>
    <property type="project" value="InterPro"/>
</dbReference>
<dbReference type="PANTHER" id="PTHR12933:SF0">
    <property type="entry name" value="U3 SMALL NUCLEOLAR RNA-ASSOCIATED PROTEIN 25 HOMOLOG"/>
    <property type="match status" value="1"/>
</dbReference>
<feature type="compositionally biased region" description="Polar residues" evidence="4">
    <location>
        <begin position="42"/>
        <end position="51"/>
    </location>
</feature>
<evidence type="ECO:0008006" key="9">
    <source>
        <dbReference type="Google" id="ProtNLM"/>
    </source>
</evidence>
<dbReference type="GO" id="GO:0000462">
    <property type="term" value="P:maturation of SSU-rRNA from tricistronic rRNA transcript (SSU-rRNA, 5.8S rRNA, LSU-rRNA)"/>
    <property type="evidence" value="ECO:0007669"/>
    <property type="project" value="TreeGrafter"/>
</dbReference>
<evidence type="ECO:0000259" key="5">
    <source>
        <dbReference type="Pfam" id="PF06862"/>
    </source>
</evidence>
<keyword evidence="3" id="KW-0539">Nucleus</keyword>
<accession>A0A9C7Q3T0</accession>
<keyword evidence="8" id="KW-1185">Reference proteome</keyword>
<dbReference type="InterPro" id="IPR053940">
    <property type="entry name" value="UTP25_NTPase-like"/>
</dbReference>
<dbReference type="Gene3D" id="3.40.50.300">
    <property type="entry name" value="P-loop containing nucleotide triphosphate hydrolases"/>
    <property type="match status" value="1"/>
</dbReference>
<dbReference type="Pfam" id="PF06862">
    <property type="entry name" value="Utp25_C"/>
    <property type="match status" value="1"/>
</dbReference>
<evidence type="ECO:0000256" key="4">
    <source>
        <dbReference type="SAM" id="MobiDB-lite"/>
    </source>
</evidence>
<comment type="caution">
    <text evidence="7">The sequence shown here is derived from an EMBL/GenBank/DDBJ whole genome shotgun (WGS) entry which is preliminary data.</text>
</comment>
<dbReference type="EMBL" id="BQMJ01000061">
    <property type="protein sequence ID" value="GJQ14881.1"/>
    <property type="molecule type" value="Genomic_DNA"/>
</dbReference>
<reference evidence="7" key="2">
    <citation type="submission" date="2022-01" db="EMBL/GenBank/DDBJ databases">
        <authorList>
            <person name="Hirooka S."/>
            <person name="Miyagishima S.Y."/>
        </authorList>
    </citation>
    <scope>NUCLEOTIDE SEQUENCE</scope>
    <source>
        <strain evidence="7">NBRC 102759</strain>
    </source>
</reference>
<dbReference type="OrthoDB" id="10264378at2759"/>
<comment type="subcellular location">
    <subcellularLocation>
        <location evidence="1">Nucleus</location>
        <location evidence="1">Nucleolus</location>
    </subcellularLocation>
</comment>
<evidence type="ECO:0000256" key="2">
    <source>
        <dbReference type="ARBA" id="ARBA00009223"/>
    </source>
</evidence>
<feature type="region of interest" description="Disordered" evidence="4">
    <location>
        <begin position="1"/>
        <end position="51"/>
    </location>
</feature>
<comment type="similarity">
    <text evidence="2">Belongs to the UTP25 family.</text>
</comment>
<dbReference type="Pfam" id="PF22916">
    <property type="entry name" value="UTP25_NTPase-like"/>
    <property type="match status" value="1"/>
</dbReference>
<evidence type="ECO:0000256" key="3">
    <source>
        <dbReference type="ARBA" id="ARBA00023242"/>
    </source>
</evidence>
<organism evidence="7 8">
    <name type="scientific">Galdieria partita</name>
    <dbReference type="NCBI Taxonomy" id="83374"/>
    <lineage>
        <taxon>Eukaryota</taxon>
        <taxon>Rhodophyta</taxon>
        <taxon>Bangiophyceae</taxon>
        <taxon>Galdieriales</taxon>
        <taxon>Galdieriaceae</taxon>
        <taxon>Galdieria</taxon>
    </lineage>
</organism>
<dbReference type="InterPro" id="IPR053939">
    <property type="entry name" value="UTP25_C"/>
</dbReference>
<dbReference type="Proteomes" id="UP001061958">
    <property type="component" value="Unassembled WGS sequence"/>
</dbReference>
<evidence type="ECO:0000259" key="6">
    <source>
        <dbReference type="Pfam" id="PF22916"/>
    </source>
</evidence>
<feature type="compositionally biased region" description="Basic residues" evidence="4">
    <location>
        <begin position="7"/>
        <end position="17"/>
    </location>
</feature>
<sequence>MALPKRFNGKPMRRKQNPSKTTRNNVLHTNRQPLKKNLTRGDLSSSKTQAVESSLVPYDVESLEAPLVRLKKLLSTQPPASPFPESVESRNPVCLPKMESEEDKSSLESALRTRALEREKQHFERCPPETELDNTLLYTRQRKKLDSLDSIDWYISEFSDTNIIHHLEESLPLSTLGWKQKMIRRVVSLRNSIHNNPEYLTRIEERFIGLVCTYWMDAICELPDYSLQSKLVRPIYLAHVITYIFRCRQRIVRNNKIQQSMEPSCLLSEELKDQGFTRPRVLILLPMRNFAYDVVSMLLELLKDRSIKNYERFEREFYEEKSSIGLKPLDYNQLFQGNTDDDFMMGIKMGTSIKLLSDYYHSDMIVASPLGLRRWIEREDWEQVPKHSGADLLSNIEICIVDGADVMDMQNWEHVRFLFERMNQLPKRLHGTDICRVTQRVLEEKSKYYRQTIFVTHYVFHHLLSLFRTHCHNMEGKARYIPYHLGIVSHKNWKEEGMSIRQTLERIPPTNSIKDSIVARYEFFTEKVLTRYSIHKKQTLIFIPSYFDYIQIRNLFYQKQKAGELTFETLCEYSSEKHIAQVKKDHSRQFYLMTERFYFYHRETLVDISNLIFYQLPEHGLFYEELIRSLENAPWIPNVLVLYDDWDALSLERIVGTMEAHHILNKSLYIMG</sequence>
<gene>
    <name evidence="7" type="ORF">GpartN1_g6672.t1</name>
</gene>
<evidence type="ECO:0000256" key="1">
    <source>
        <dbReference type="ARBA" id="ARBA00004604"/>
    </source>
</evidence>
<dbReference type="GO" id="GO:0019843">
    <property type="term" value="F:rRNA binding"/>
    <property type="evidence" value="ECO:0007669"/>
    <property type="project" value="TreeGrafter"/>
</dbReference>
<protein>
    <recommendedName>
        <fullName evidence="9">U3 small nucleolar RNA-associated protein 25</fullName>
    </recommendedName>
</protein>
<dbReference type="InterPro" id="IPR010678">
    <property type="entry name" value="UTP25"/>
</dbReference>
<evidence type="ECO:0000313" key="8">
    <source>
        <dbReference type="Proteomes" id="UP001061958"/>
    </source>
</evidence>
<dbReference type="AlphaFoldDB" id="A0A9C7Q3T0"/>
<feature type="domain" description="UTP25 C-terminal" evidence="5">
    <location>
        <begin position="497"/>
        <end position="666"/>
    </location>
</feature>
<evidence type="ECO:0000313" key="7">
    <source>
        <dbReference type="EMBL" id="GJQ14881.1"/>
    </source>
</evidence>
<name>A0A9C7Q3T0_9RHOD</name>
<dbReference type="PANTHER" id="PTHR12933">
    <property type="entry name" value="ORF PROTEIN-RELATED"/>
    <property type="match status" value="1"/>
</dbReference>